<protein>
    <recommendedName>
        <fullName evidence="2">Thioredoxin domain-containing protein</fullName>
    </recommendedName>
</protein>
<dbReference type="PANTHER" id="PTHR42852:SF17">
    <property type="entry name" value="THIOREDOXIN-LIKE PROTEIN HI_1115"/>
    <property type="match status" value="1"/>
</dbReference>
<evidence type="ECO:0000259" key="2">
    <source>
        <dbReference type="PROSITE" id="PS51352"/>
    </source>
</evidence>
<evidence type="ECO:0000313" key="3">
    <source>
        <dbReference type="EMBL" id="ANJ67296.1"/>
    </source>
</evidence>
<dbReference type="PROSITE" id="PS51318">
    <property type="entry name" value="TAT"/>
    <property type="match status" value="1"/>
</dbReference>
<evidence type="ECO:0000313" key="4">
    <source>
        <dbReference type="Proteomes" id="UP000078596"/>
    </source>
</evidence>
<dbReference type="InterPro" id="IPR036249">
    <property type="entry name" value="Thioredoxin-like_sf"/>
</dbReference>
<dbReference type="AlphaFoldDB" id="A0A191ZHC9"/>
<feature type="domain" description="Thioredoxin" evidence="2">
    <location>
        <begin position="64"/>
        <end position="206"/>
    </location>
</feature>
<evidence type="ECO:0000256" key="1">
    <source>
        <dbReference type="SAM" id="MobiDB-lite"/>
    </source>
</evidence>
<proteinExistence type="predicted"/>
<accession>A0A191ZHC9</accession>
<gene>
    <name evidence="3" type="ORF">A9404_07790</name>
</gene>
<feature type="region of interest" description="Disordered" evidence="1">
    <location>
        <begin position="203"/>
        <end position="231"/>
    </location>
</feature>
<feature type="compositionally biased region" description="Gly residues" evidence="1">
    <location>
        <begin position="215"/>
        <end position="225"/>
    </location>
</feature>
<dbReference type="Pfam" id="PF00578">
    <property type="entry name" value="AhpC-TSA"/>
    <property type="match status" value="1"/>
</dbReference>
<dbReference type="InterPro" id="IPR013766">
    <property type="entry name" value="Thioredoxin_domain"/>
</dbReference>
<dbReference type="KEGG" id="haz:A9404_07790"/>
<sequence>MPRSVHITGASIINTPSHTDCPSDKTADDRAAPRRRAFLRMAASMSLGAVGGLITPQSAEANGLVLGQPAPPLVLHTLDGHYIATRDLLGQVVIVTFWASWCDPCREELPILSAYAKAHRHQGLTVLGFSLDGPDELPQVRKIAAELSFPVGLLGSAWAGDYGRIWQIPVSFVIDRSGKLVDNGWDDEQRAWTQARLDKVVTPLLTAQHQPRNGQGNGQGNGPGNGQSPQA</sequence>
<name>A0A191ZHC9_9GAMM</name>
<dbReference type="InterPro" id="IPR000866">
    <property type="entry name" value="AhpC/TSA"/>
</dbReference>
<dbReference type="STRING" id="1860122.A9404_07790"/>
<dbReference type="SUPFAM" id="SSF52833">
    <property type="entry name" value="Thioredoxin-like"/>
    <property type="match status" value="1"/>
</dbReference>
<keyword evidence="4" id="KW-1185">Reference proteome</keyword>
<dbReference type="RefSeq" id="WP_066099868.1">
    <property type="nucleotide sequence ID" value="NZ_CP016027.1"/>
</dbReference>
<organism evidence="3 4">
    <name type="scientific">Halothiobacillus diazotrophicus</name>
    <dbReference type="NCBI Taxonomy" id="1860122"/>
    <lineage>
        <taxon>Bacteria</taxon>
        <taxon>Pseudomonadati</taxon>
        <taxon>Pseudomonadota</taxon>
        <taxon>Gammaproteobacteria</taxon>
        <taxon>Chromatiales</taxon>
        <taxon>Halothiobacillaceae</taxon>
        <taxon>Halothiobacillus</taxon>
    </lineage>
</organism>
<dbReference type="EMBL" id="CP016027">
    <property type="protein sequence ID" value="ANJ67296.1"/>
    <property type="molecule type" value="Genomic_DNA"/>
</dbReference>
<dbReference type="GO" id="GO:0016491">
    <property type="term" value="F:oxidoreductase activity"/>
    <property type="evidence" value="ECO:0007669"/>
    <property type="project" value="InterPro"/>
</dbReference>
<dbReference type="PROSITE" id="PS51352">
    <property type="entry name" value="THIOREDOXIN_2"/>
    <property type="match status" value="1"/>
</dbReference>
<dbReference type="Gene3D" id="3.40.30.10">
    <property type="entry name" value="Glutaredoxin"/>
    <property type="match status" value="1"/>
</dbReference>
<dbReference type="CDD" id="cd02966">
    <property type="entry name" value="TlpA_like_family"/>
    <property type="match status" value="1"/>
</dbReference>
<dbReference type="InterPro" id="IPR050553">
    <property type="entry name" value="Thioredoxin_ResA/DsbE_sf"/>
</dbReference>
<dbReference type="InterPro" id="IPR006311">
    <property type="entry name" value="TAT_signal"/>
</dbReference>
<reference evidence="3 4" key="1">
    <citation type="submission" date="2016-06" db="EMBL/GenBank/DDBJ databases">
        <title>Insight into the functional genes involving in sulfur oxidation in Pearl River water.</title>
        <authorList>
            <person name="Luo J."/>
            <person name="Tan X."/>
            <person name="Lin W."/>
        </authorList>
    </citation>
    <scope>NUCLEOTIDE SEQUENCE [LARGE SCALE GENOMIC DNA]</scope>
    <source>
        <strain evidence="3 4">LS2</strain>
    </source>
</reference>
<dbReference type="PANTHER" id="PTHR42852">
    <property type="entry name" value="THIOL:DISULFIDE INTERCHANGE PROTEIN DSBE"/>
    <property type="match status" value="1"/>
</dbReference>
<dbReference type="GO" id="GO:0016209">
    <property type="term" value="F:antioxidant activity"/>
    <property type="evidence" value="ECO:0007669"/>
    <property type="project" value="InterPro"/>
</dbReference>
<dbReference type="Proteomes" id="UP000078596">
    <property type="component" value="Chromosome"/>
</dbReference>